<dbReference type="EMBL" id="KZ819602">
    <property type="protein sequence ID" value="PWN38104.1"/>
    <property type="molecule type" value="Genomic_DNA"/>
</dbReference>
<feature type="compositionally biased region" description="Basic residues" evidence="7">
    <location>
        <begin position="640"/>
        <end position="654"/>
    </location>
</feature>
<feature type="region of interest" description="Disordered" evidence="7">
    <location>
        <begin position="1"/>
        <end position="45"/>
    </location>
</feature>
<protein>
    <submittedName>
        <fullName evidence="8">SNF5-domain-containing protein</fullName>
    </submittedName>
</protein>
<gene>
    <name evidence="8" type="ORF">FA14DRAFT_159832</name>
</gene>
<organism evidence="8 9">
    <name type="scientific">Meira miltonrushii</name>
    <dbReference type="NCBI Taxonomy" id="1280837"/>
    <lineage>
        <taxon>Eukaryota</taxon>
        <taxon>Fungi</taxon>
        <taxon>Dikarya</taxon>
        <taxon>Basidiomycota</taxon>
        <taxon>Ustilaginomycotina</taxon>
        <taxon>Exobasidiomycetes</taxon>
        <taxon>Exobasidiales</taxon>
        <taxon>Brachybasidiaceae</taxon>
        <taxon>Meira</taxon>
    </lineage>
</organism>
<dbReference type="FunCoup" id="A0A316VLG3">
    <property type="interactions" value="456"/>
</dbReference>
<sequence length="654" mass="72884">MDRPRRSGRVAQAATIPSVSQFQTPPPNQSQRVQSNNNAVPSSSRMVVSANTNFSAGNQGMPMYHGMDNMAMQTASAGTYGMPNGGLNQNQAGMMLPPNGFPNTASTSNPALNSFQLGGTSAPVPPQLPIGPGQARFSTLSSRAKVGVTTLMQPISNESNDPYRGVDYGTTERTRGGGSRRRAAANIRYYGEDVSDFEEDDDERGSPSKANTPLEQEEEEYAPGTLLGAPPPGNKVFAKRSHRVNPIAPSESELNEQATKKDFLIPIRIELETDNHRIRDTFTWNIREHIIKPREFAKVYVRDLDLPNEPFVELIEGAIVEQIKLYKESGVDLVDVGPASGGPFASKDGKKRKRDGRNWDWGIKGSNANNDTPTKKVLALEPSAESTTKTNGHHEEESKTDVERWNTEGPDGNFEDDLRVVLDYDVQIYRHHLRDRLEWDLCSPLTPEAFAAQMCKDLCLTGEASPIIANAVREQLLNHLRSVIELDLVGKGLEYARWQQELEEAERDMQENSRRAKEGLPPLPLKPLQIMQEEQEEEPEQLGRGRRRGGGGMEDGTSTPYNESSAAATPAPSSSKNIILRTPDQRRSIAESYLFMLTERGPRKLEGVWREYAESREFGPLIEFLTDEDLEKMDAEATRAGRRNRQRNTTRRRR</sequence>
<dbReference type="STRING" id="1280837.A0A316VLG3"/>
<dbReference type="GeneID" id="37020190"/>
<keyword evidence="4" id="KW-0804">Transcription</keyword>
<feature type="compositionally biased region" description="Acidic residues" evidence="7">
    <location>
        <begin position="193"/>
        <end position="203"/>
    </location>
</feature>
<evidence type="ECO:0000256" key="7">
    <source>
        <dbReference type="SAM" id="MobiDB-lite"/>
    </source>
</evidence>
<dbReference type="Proteomes" id="UP000245771">
    <property type="component" value="Unassembled WGS sequence"/>
</dbReference>
<comment type="similarity">
    <text evidence="2">Belongs to the SNF5 family.</text>
</comment>
<name>A0A316VLG3_9BASI</name>
<dbReference type="OrthoDB" id="9834376at2759"/>
<dbReference type="PANTHER" id="PTHR10019">
    <property type="entry name" value="SNF5"/>
    <property type="match status" value="1"/>
</dbReference>
<evidence type="ECO:0000256" key="4">
    <source>
        <dbReference type="ARBA" id="ARBA00023163"/>
    </source>
</evidence>
<evidence type="ECO:0000256" key="2">
    <source>
        <dbReference type="ARBA" id="ARBA00010239"/>
    </source>
</evidence>
<feature type="compositionally biased region" description="Low complexity" evidence="7">
    <location>
        <begin position="564"/>
        <end position="575"/>
    </location>
</feature>
<feature type="region of interest" description="Disordered" evidence="7">
    <location>
        <begin position="155"/>
        <end position="230"/>
    </location>
</feature>
<feature type="coiled-coil region" evidence="6">
    <location>
        <begin position="488"/>
        <end position="515"/>
    </location>
</feature>
<evidence type="ECO:0000256" key="1">
    <source>
        <dbReference type="ARBA" id="ARBA00004123"/>
    </source>
</evidence>
<reference evidence="8 9" key="1">
    <citation type="journal article" date="2018" name="Mol. Biol. Evol.">
        <title>Broad Genomic Sampling Reveals a Smut Pathogenic Ancestry of the Fungal Clade Ustilaginomycotina.</title>
        <authorList>
            <person name="Kijpornyongpan T."/>
            <person name="Mondo S.J."/>
            <person name="Barry K."/>
            <person name="Sandor L."/>
            <person name="Lee J."/>
            <person name="Lipzen A."/>
            <person name="Pangilinan J."/>
            <person name="LaButti K."/>
            <person name="Hainaut M."/>
            <person name="Henrissat B."/>
            <person name="Grigoriev I.V."/>
            <person name="Spatafora J.W."/>
            <person name="Aime M.C."/>
        </authorList>
    </citation>
    <scope>NUCLEOTIDE SEQUENCE [LARGE SCALE GENOMIC DNA]</scope>
    <source>
        <strain evidence="8 9">MCA 3882</strain>
    </source>
</reference>
<dbReference type="Pfam" id="PF04855">
    <property type="entry name" value="SNF5"/>
    <property type="match status" value="1"/>
</dbReference>
<dbReference type="GO" id="GO:0000228">
    <property type="term" value="C:nuclear chromosome"/>
    <property type="evidence" value="ECO:0007669"/>
    <property type="project" value="InterPro"/>
</dbReference>
<proteinExistence type="inferred from homology"/>
<feature type="region of interest" description="Disordered" evidence="7">
    <location>
        <begin position="337"/>
        <end position="410"/>
    </location>
</feature>
<evidence type="ECO:0000313" key="8">
    <source>
        <dbReference type="EMBL" id="PWN38104.1"/>
    </source>
</evidence>
<accession>A0A316VLG3</accession>
<evidence type="ECO:0000256" key="6">
    <source>
        <dbReference type="SAM" id="Coils"/>
    </source>
</evidence>
<keyword evidence="5" id="KW-0539">Nucleus</keyword>
<dbReference type="GO" id="GO:0006338">
    <property type="term" value="P:chromatin remodeling"/>
    <property type="evidence" value="ECO:0007669"/>
    <property type="project" value="InterPro"/>
</dbReference>
<evidence type="ECO:0000256" key="3">
    <source>
        <dbReference type="ARBA" id="ARBA00023015"/>
    </source>
</evidence>
<keyword evidence="9" id="KW-1185">Reference proteome</keyword>
<feature type="compositionally biased region" description="Polar residues" evidence="7">
    <location>
        <begin position="15"/>
        <end position="45"/>
    </location>
</feature>
<dbReference type="InterPro" id="IPR006939">
    <property type="entry name" value="SNF5"/>
</dbReference>
<evidence type="ECO:0000313" key="9">
    <source>
        <dbReference type="Proteomes" id="UP000245771"/>
    </source>
</evidence>
<keyword evidence="3" id="KW-0805">Transcription regulation</keyword>
<dbReference type="AlphaFoldDB" id="A0A316VLG3"/>
<dbReference type="RefSeq" id="XP_025358406.1">
    <property type="nucleotide sequence ID" value="XM_025498409.1"/>
</dbReference>
<comment type="subcellular location">
    <subcellularLocation>
        <location evidence="1">Nucleus</location>
    </subcellularLocation>
</comment>
<feature type="compositionally biased region" description="Basic and acidic residues" evidence="7">
    <location>
        <begin position="392"/>
        <end position="406"/>
    </location>
</feature>
<feature type="region of interest" description="Disordered" evidence="7">
    <location>
        <begin position="635"/>
        <end position="654"/>
    </location>
</feature>
<dbReference type="InParanoid" id="A0A316VLG3"/>
<keyword evidence="6" id="KW-0175">Coiled coil</keyword>
<feature type="region of interest" description="Disordered" evidence="7">
    <location>
        <begin position="533"/>
        <end position="583"/>
    </location>
</feature>
<evidence type="ECO:0000256" key="5">
    <source>
        <dbReference type="ARBA" id="ARBA00023242"/>
    </source>
</evidence>